<reference evidence="5" key="2">
    <citation type="journal article" date="2021" name="PeerJ">
        <title>Extensive microbial diversity within the chicken gut microbiome revealed by metagenomics and culture.</title>
        <authorList>
            <person name="Gilroy R."/>
            <person name="Ravi A."/>
            <person name="Getino M."/>
            <person name="Pursley I."/>
            <person name="Horton D.L."/>
            <person name="Alikhan N.F."/>
            <person name="Baker D."/>
            <person name="Gharbi K."/>
            <person name="Hall N."/>
            <person name="Watson M."/>
            <person name="Adriaenssens E.M."/>
            <person name="Foster-Nyarko E."/>
            <person name="Jarju S."/>
            <person name="Secka A."/>
            <person name="Antonio M."/>
            <person name="Oren A."/>
            <person name="Chaudhuri R.R."/>
            <person name="La Ragione R."/>
            <person name="Hildebrand F."/>
            <person name="Pallen M.J."/>
        </authorList>
    </citation>
    <scope>NUCLEOTIDE SEQUENCE</scope>
    <source>
        <strain evidence="5">ChiBcolR7-354</strain>
    </source>
</reference>
<dbReference type="GO" id="GO:0046872">
    <property type="term" value="F:metal ion binding"/>
    <property type="evidence" value="ECO:0007669"/>
    <property type="project" value="UniProtKB-KW"/>
</dbReference>
<evidence type="ECO:0000313" key="5">
    <source>
        <dbReference type="EMBL" id="HIQ78254.1"/>
    </source>
</evidence>
<dbReference type="InterPro" id="IPR045854">
    <property type="entry name" value="NO2/SO3_Rdtase_4Fe4S_sf"/>
</dbReference>
<evidence type="ECO:0000256" key="1">
    <source>
        <dbReference type="ARBA" id="ARBA00022723"/>
    </source>
</evidence>
<feature type="non-terminal residue" evidence="5">
    <location>
        <position position="1"/>
    </location>
</feature>
<accession>A0A9D0ZF73</accession>
<dbReference type="EMBL" id="DVGA01000030">
    <property type="protein sequence ID" value="HIQ78115.1"/>
    <property type="molecule type" value="Genomic_DNA"/>
</dbReference>
<evidence type="ECO:0000313" key="4">
    <source>
        <dbReference type="EMBL" id="HIQ78115.1"/>
    </source>
</evidence>
<name>A0A9D0ZF73_9FIRM</name>
<organism evidence="5 6">
    <name type="scientific">Candidatus Scatomorpha intestinavium</name>
    <dbReference type="NCBI Taxonomy" id="2840922"/>
    <lineage>
        <taxon>Bacteria</taxon>
        <taxon>Bacillati</taxon>
        <taxon>Bacillota</taxon>
        <taxon>Clostridia</taxon>
        <taxon>Eubacteriales</taxon>
        <taxon>Candidatus Scatomorpha</taxon>
    </lineage>
</organism>
<evidence type="ECO:0000313" key="6">
    <source>
        <dbReference type="Proteomes" id="UP000824262"/>
    </source>
</evidence>
<dbReference type="Gene3D" id="3.30.413.10">
    <property type="entry name" value="Sulfite Reductase Hemoprotein, domain 1"/>
    <property type="match status" value="1"/>
</dbReference>
<proteinExistence type="predicted"/>
<dbReference type="Proteomes" id="UP000824262">
    <property type="component" value="Unassembled WGS sequence"/>
</dbReference>
<keyword evidence="3" id="KW-0411">Iron-sulfur</keyword>
<keyword evidence="1" id="KW-0479">Metal-binding</keyword>
<dbReference type="EMBL" id="DVGA01000034">
    <property type="protein sequence ID" value="HIQ78254.1"/>
    <property type="molecule type" value="Genomic_DNA"/>
</dbReference>
<dbReference type="GO" id="GO:0051536">
    <property type="term" value="F:iron-sulfur cluster binding"/>
    <property type="evidence" value="ECO:0007669"/>
    <property type="project" value="UniProtKB-KW"/>
</dbReference>
<evidence type="ECO:0000256" key="3">
    <source>
        <dbReference type="ARBA" id="ARBA00023014"/>
    </source>
</evidence>
<evidence type="ECO:0000256" key="2">
    <source>
        <dbReference type="ARBA" id="ARBA00023004"/>
    </source>
</evidence>
<comment type="caution">
    <text evidence="5">The sequence shown here is derived from an EMBL/GenBank/DDBJ whole genome shotgun (WGS) entry which is preliminary data.</text>
</comment>
<keyword evidence="2" id="KW-0408">Iron</keyword>
<reference evidence="5" key="1">
    <citation type="submission" date="2020-10" db="EMBL/GenBank/DDBJ databases">
        <authorList>
            <person name="Gilroy R."/>
        </authorList>
    </citation>
    <scope>NUCLEOTIDE SEQUENCE</scope>
    <source>
        <strain evidence="5">ChiBcolR7-354</strain>
    </source>
</reference>
<sequence>KALLIYREQGKTGERFGRSIDRIGVENFIAQLKSDDILDRKQEILDAKLHLSGGATC</sequence>
<gene>
    <name evidence="4" type="ORF">IAB77_02520</name>
    <name evidence="5" type="ORF">IAB77_03230</name>
</gene>
<dbReference type="AlphaFoldDB" id="A0A9D0ZF73"/>
<protein>
    <submittedName>
        <fullName evidence="5">(4Fe-4S)-binding protein</fullName>
    </submittedName>
</protein>
<dbReference type="SUPFAM" id="SSF56014">
    <property type="entry name" value="Nitrite and sulphite reductase 4Fe-4S domain-like"/>
    <property type="match status" value="1"/>
</dbReference>